<protein>
    <submittedName>
        <fullName evidence="2">Uncharacterized protein</fullName>
    </submittedName>
</protein>
<reference evidence="2" key="1">
    <citation type="submission" date="2021-05" db="EMBL/GenBank/DDBJ databases">
        <authorList>
            <person name="Alioto T."/>
            <person name="Alioto T."/>
            <person name="Gomez Garrido J."/>
        </authorList>
    </citation>
    <scope>NUCLEOTIDE SEQUENCE</scope>
</reference>
<dbReference type="AlphaFoldDB" id="A0A8D8QYH6"/>
<accession>A0A8D8QYH6</accession>
<feature type="region of interest" description="Disordered" evidence="1">
    <location>
        <begin position="1"/>
        <end position="22"/>
    </location>
</feature>
<evidence type="ECO:0000256" key="1">
    <source>
        <dbReference type="SAM" id="MobiDB-lite"/>
    </source>
</evidence>
<proteinExistence type="predicted"/>
<organism evidence="2">
    <name type="scientific">Cacopsylla melanoneura</name>
    <dbReference type="NCBI Taxonomy" id="428564"/>
    <lineage>
        <taxon>Eukaryota</taxon>
        <taxon>Metazoa</taxon>
        <taxon>Ecdysozoa</taxon>
        <taxon>Arthropoda</taxon>
        <taxon>Hexapoda</taxon>
        <taxon>Insecta</taxon>
        <taxon>Pterygota</taxon>
        <taxon>Neoptera</taxon>
        <taxon>Paraneoptera</taxon>
        <taxon>Hemiptera</taxon>
        <taxon>Sternorrhyncha</taxon>
        <taxon>Psylloidea</taxon>
        <taxon>Psyllidae</taxon>
        <taxon>Psyllinae</taxon>
        <taxon>Cacopsylla</taxon>
    </lineage>
</organism>
<evidence type="ECO:0000313" key="2">
    <source>
        <dbReference type="EMBL" id="CAG6640411.1"/>
    </source>
</evidence>
<sequence length="165" mass="18641">MSAKNKLMAVKSRQDPKRDNSNTPQSCICFVCGHEGHSQHFLLRNQQSPTRASEPYFPFLKSHEPPANYKQSSSGVLDNTVQACFLCFSLLIQQWEQYEKSNTPDERRIYWLKRCDNGIFTGAELSTQGEYAAQVLGLSHISNSSVGNHVVSSVQNDKPLNYAKR</sequence>
<dbReference type="EMBL" id="HBUF01111901">
    <property type="protein sequence ID" value="CAG6640411.1"/>
    <property type="molecule type" value="Transcribed_RNA"/>
</dbReference>
<dbReference type="PANTHER" id="PTHR40240">
    <property type="entry name" value="PLEXUS, ISOFORM A"/>
    <property type="match status" value="1"/>
</dbReference>
<dbReference type="PANTHER" id="PTHR40240:SF1">
    <property type="entry name" value="PLEXUS, ISOFORM A"/>
    <property type="match status" value="1"/>
</dbReference>
<name>A0A8D8QYH6_9HEMI</name>